<dbReference type="Proteomes" id="UP000282311">
    <property type="component" value="Unassembled WGS sequence"/>
</dbReference>
<dbReference type="CDD" id="cd04301">
    <property type="entry name" value="NAT_SF"/>
    <property type="match status" value="1"/>
</dbReference>
<accession>A0A3B0BLS9</accession>
<evidence type="ECO:0000313" key="5">
    <source>
        <dbReference type="Proteomes" id="UP000282311"/>
    </source>
</evidence>
<keyword evidence="2" id="KW-0012">Acyltransferase</keyword>
<dbReference type="Gene3D" id="3.40.630.30">
    <property type="match status" value="1"/>
</dbReference>
<keyword evidence="1 4" id="KW-0808">Transferase</keyword>
<dbReference type="AlphaFoldDB" id="A0A3B0BLS9"/>
<reference evidence="4 5" key="1">
    <citation type="journal article" date="2007" name="Int. J. Syst. Evol. Microbiol.">
        <title>Paenibacillus ginsengarvi sp. nov., isolated from soil from ginseng cultivation.</title>
        <authorList>
            <person name="Yoon M.H."/>
            <person name="Ten L.N."/>
            <person name="Im W.T."/>
        </authorList>
    </citation>
    <scope>NUCLEOTIDE SEQUENCE [LARGE SCALE GENOMIC DNA]</scope>
    <source>
        <strain evidence="4 5">KCTC 13059</strain>
    </source>
</reference>
<dbReference type="EMBL" id="RBAH01000025">
    <property type="protein sequence ID" value="RKN74142.1"/>
    <property type="molecule type" value="Genomic_DNA"/>
</dbReference>
<gene>
    <name evidence="4" type="ORF">D7M11_27205</name>
</gene>
<comment type="caution">
    <text evidence="4">The sequence shown here is derived from an EMBL/GenBank/DDBJ whole genome shotgun (WGS) entry which is preliminary data.</text>
</comment>
<dbReference type="PANTHER" id="PTHR43877:SF2">
    <property type="entry name" value="AMINOALKYLPHOSPHONATE N-ACETYLTRANSFERASE-RELATED"/>
    <property type="match status" value="1"/>
</dbReference>
<keyword evidence="5" id="KW-1185">Reference proteome</keyword>
<organism evidence="4 5">
    <name type="scientific">Paenibacillus ginsengarvi</name>
    <dbReference type="NCBI Taxonomy" id="400777"/>
    <lineage>
        <taxon>Bacteria</taxon>
        <taxon>Bacillati</taxon>
        <taxon>Bacillota</taxon>
        <taxon>Bacilli</taxon>
        <taxon>Bacillales</taxon>
        <taxon>Paenibacillaceae</taxon>
        <taxon>Paenibacillus</taxon>
    </lineage>
</organism>
<dbReference type="InterPro" id="IPR000182">
    <property type="entry name" value="GNAT_dom"/>
</dbReference>
<evidence type="ECO:0000313" key="4">
    <source>
        <dbReference type="EMBL" id="RKN74142.1"/>
    </source>
</evidence>
<dbReference type="Pfam" id="PF00583">
    <property type="entry name" value="Acetyltransf_1"/>
    <property type="match status" value="1"/>
</dbReference>
<evidence type="ECO:0000256" key="2">
    <source>
        <dbReference type="ARBA" id="ARBA00023315"/>
    </source>
</evidence>
<dbReference type="SUPFAM" id="SSF55729">
    <property type="entry name" value="Acyl-CoA N-acyltransferases (Nat)"/>
    <property type="match status" value="1"/>
</dbReference>
<evidence type="ECO:0000256" key="1">
    <source>
        <dbReference type="ARBA" id="ARBA00022679"/>
    </source>
</evidence>
<proteinExistence type="predicted"/>
<sequence>MAVTIRLMEKRDTEEVRKVARATWHHTYEGIIPERVRTRFLDAFYNDEAILRRMTGSILLVAEREDGIVGFANFFSSRRDPSEAELGAIYILPEAQGGGIGTLLLQEGIGRLRLQGATRLLANVERSNRKGLSFYEAKRFKASGEKEELFYGYALRTVQMKLDLAD</sequence>
<dbReference type="OrthoDB" id="794462at2"/>
<name>A0A3B0BLS9_9BACL</name>
<dbReference type="InterPro" id="IPR016181">
    <property type="entry name" value="Acyl_CoA_acyltransferase"/>
</dbReference>
<dbReference type="PROSITE" id="PS51186">
    <property type="entry name" value="GNAT"/>
    <property type="match status" value="1"/>
</dbReference>
<dbReference type="PANTHER" id="PTHR43877">
    <property type="entry name" value="AMINOALKYLPHOSPHONATE N-ACETYLTRANSFERASE-RELATED-RELATED"/>
    <property type="match status" value="1"/>
</dbReference>
<protein>
    <submittedName>
        <fullName evidence="4">GNAT family N-acetyltransferase</fullName>
    </submittedName>
</protein>
<evidence type="ECO:0000259" key="3">
    <source>
        <dbReference type="PROSITE" id="PS51186"/>
    </source>
</evidence>
<dbReference type="GO" id="GO:0016747">
    <property type="term" value="F:acyltransferase activity, transferring groups other than amino-acyl groups"/>
    <property type="evidence" value="ECO:0007669"/>
    <property type="project" value="InterPro"/>
</dbReference>
<feature type="domain" description="N-acetyltransferase" evidence="3">
    <location>
        <begin position="3"/>
        <end position="165"/>
    </location>
</feature>
<dbReference type="InterPro" id="IPR050832">
    <property type="entry name" value="Bact_Acetyltransf"/>
</dbReference>